<evidence type="ECO:0000256" key="6">
    <source>
        <dbReference type="ARBA" id="ARBA00022882"/>
    </source>
</evidence>
<feature type="transmembrane region" description="Helical" evidence="12">
    <location>
        <begin position="153"/>
        <end position="174"/>
    </location>
</feature>
<evidence type="ECO:0000256" key="10">
    <source>
        <dbReference type="ARBA" id="ARBA00023136"/>
    </source>
</evidence>
<accession>A0A1M4ZFH4</accession>
<dbReference type="FunFam" id="1.10.287.70:FF:000028">
    <property type="entry name" value="potassium voltage-gated channel subfamily D member 3"/>
    <property type="match status" value="1"/>
</dbReference>
<dbReference type="OrthoDB" id="9810759at2"/>
<dbReference type="EMBL" id="FQTU01000017">
    <property type="protein sequence ID" value="SHF16761.1"/>
    <property type="molecule type" value="Genomic_DNA"/>
</dbReference>
<evidence type="ECO:0000256" key="2">
    <source>
        <dbReference type="ARBA" id="ARBA00022448"/>
    </source>
</evidence>
<proteinExistence type="predicted"/>
<organism evidence="14 15">
    <name type="scientific">Alkalibacter saccharofermentans DSM 14828</name>
    <dbReference type="NCBI Taxonomy" id="1120975"/>
    <lineage>
        <taxon>Bacteria</taxon>
        <taxon>Bacillati</taxon>
        <taxon>Bacillota</taxon>
        <taxon>Clostridia</taxon>
        <taxon>Eubacteriales</taxon>
        <taxon>Eubacteriaceae</taxon>
        <taxon>Alkalibacter</taxon>
    </lineage>
</organism>
<evidence type="ECO:0000259" key="13">
    <source>
        <dbReference type="Pfam" id="PF00520"/>
    </source>
</evidence>
<evidence type="ECO:0000256" key="4">
    <source>
        <dbReference type="ARBA" id="ARBA00022692"/>
    </source>
</evidence>
<dbReference type="PRINTS" id="PR00169">
    <property type="entry name" value="KCHANNEL"/>
</dbReference>
<feature type="transmembrane region" description="Helical" evidence="12">
    <location>
        <begin position="186"/>
        <end position="205"/>
    </location>
</feature>
<keyword evidence="5" id="KW-0631">Potassium channel</keyword>
<keyword evidence="10 12" id="KW-0472">Membrane</keyword>
<dbReference type="GO" id="GO:0005249">
    <property type="term" value="F:voltage-gated potassium channel activity"/>
    <property type="evidence" value="ECO:0007669"/>
    <property type="project" value="InterPro"/>
</dbReference>
<dbReference type="InterPro" id="IPR027359">
    <property type="entry name" value="Volt_channel_dom_sf"/>
</dbReference>
<dbReference type="RefSeq" id="WP_073271638.1">
    <property type="nucleotide sequence ID" value="NZ_FQTU01000017.1"/>
</dbReference>
<evidence type="ECO:0000256" key="9">
    <source>
        <dbReference type="ARBA" id="ARBA00023065"/>
    </source>
</evidence>
<feature type="transmembrane region" description="Helical" evidence="12">
    <location>
        <begin position="50"/>
        <end position="68"/>
    </location>
</feature>
<dbReference type="PANTHER" id="PTHR11537">
    <property type="entry name" value="VOLTAGE-GATED POTASSIUM CHANNEL"/>
    <property type="match status" value="1"/>
</dbReference>
<evidence type="ECO:0000256" key="8">
    <source>
        <dbReference type="ARBA" id="ARBA00022989"/>
    </source>
</evidence>
<gene>
    <name evidence="14" type="ORF">SAMN02746064_02027</name>
</gene>
<protein>
    <submittedName>
        <fullName evidence="14">Voltage-gated potassium channel</fullName>
    </submittedName>
</protein>
<evidence type="ECO:0000256" key="5">
    <source>
        <dbReference type="ARBA" id="ARBA00022826"/>
    </source>
</evidence>
<dbReference type="Proteomes" id="UP000184251">
    <property type="component" value="Unassembled WGS sequence"/>
</dbReference>
<evidence type="ECO:0000256" key="3">
    <source>
        <dbReference type="ARBA" id="ARBA00022538"/>
    </source>
</evidence>
<keyword evidence="9" id="KW-0406">Ion transport</keyword>
<feature type="transmembrane region" description="Helical" evidence="12">
    <location>
        <begin position="217"/>
        <end position="239"/>
    </location>
</feature>
<sequence length="267" mass="30519">MLEIFYRLIDANELKASRIFSTFIVTLIILNVLAVILESFESLYQNHGRLFQWFEMISVIIFSIEYLMRMATVKCKYPGLSLSRGLLKYIFSFMAMIDLLAILPFYLPLMIVLDLRFLRILRLVRIFRIFKLSRYTKSLQLLGRVLKNKKEDLIVTLFVMTILLVAASSLMYYLENPVQPEQFPNIIASFWWGIATLTTVGYGDVYPITVAGKLVSGLIAVLGIGLVALPTGIVSSGFLEEIQSNNKCSENYAKYNFCPNCGRKLKD</sequence>
<dbReference type="GO" id="GO:0008076">
    <property type="term" value="C:voltage-gated potassium channel complex"/>
    <property type="evidence" value="ECO:0007669"/>
    <property type="project" value="InterPro"/>
</dbReference>
<dbReference type="InterPro" id="IPR005821">
    <property type="entry name" value="Ion_trans_dom"/>
</dbReference>
<dbReference type="Gene3D" id="1.10.287.70">
    <property type="match status" value="1"/>
</dbReference>
<keyword evidence="4 12" id="KW-0812">Transmembrane</keyword>
<comment type="subcellular location">
    <subcellularLocation>
        <location evidence="1">Membrane</location>
        <topology evidence="1">Multi-pass membrane protein</topology>
    </subcellularLocation>
</comment>
<evidence type="ECO:0000256" key="1">
    <source>
        <dbReference type="ARBA" id="ARBA00004141"/>
    </source>
</evidence>
<feature type="domain" description="Ion transport" evidence="13">
    <location>
        <begin position="18"/>
        <end position="240"/>
    </location>
</feature>
<feature type="transmembrane region" description="Helical" evidence="12">
    <location>
        <begin position="89"/>
        <end position="109"/>
    </location>
</feature>
<evidence type="ECO:0000256" key="7">
    <source>
        <dbReference type="ARBA" id="ARBA00022958"/>
    </source>
</evidence>
<dbReference type="SUPFAM" id="SSF81324">
    <property type="entry name" value="Voltage-gated potassium channels"/>
    <property type="match status" value="1"/>
</dbReference>
<keyword evidence="3" id="KW-0633">Potassium transport</keyword>
<keyword evidence="11 14" id="KW-0407">Ion channel</keyword>
<dbReference type="STRING" id="1120975.SAMN02746064_02027"/>
<keyword evidence="6" id="KW-0851">Voltage-gated channel</keyword>
<dbReference type="InterPro" id="IPR028325">
    <property type="entry name" value="VG_K_chnl"/>
</dbReference>
<name>A0A1M4ZFH4_9FIRM</name>
<evidence type="ECO:0000256" key="12">
    <source>
        <dbReference type="SAM" id="Phobius"/>
    </source>
</evidence>
<evidence type="ECO:0000313" key="15">
    <source>
        <dbReference type="Proteomes" id="UP000184251"/>
    </source>
</evidence>
<dbReference type="PANTHER" id="PTHR11537:SF254">
    <property type="entry name" value="POTASSIUM VOLTAGE-GATED CHANNEL PROTEIN SHAB"/>
    <property type="match status" value="1"/>
</dbReference>
<keyword evidence="7" id="KW-0630">Potassium</keyword>
<evidence type="ECO:0000313" key="14">
    <source>
        <dbReference type="EMBL" id="SHF16761.1"/>
    </source>
</evidence>
<dbReference type="Pfam" id="PF00520">
    <property type="entry name" value="Ion_trans"/>
    <property type="match status" value="1"/>
</dbReference>
<evidence type="ECO:0000256" key="11">
    <source>
        <dbReference type="ARBA" id="ARBA00023303"/>
    </source>
</evidence>
<reference evidence="14 15" key="1">
    <citation type="submission" date="2016-11" db="EMBL/GenBank/DDBJ databases">
        <authorList>
            <person name="Jaros S."/>
            <person name="Januszkiewicz K."/>
            <person name="Wedrychowicz H."/>
        </authorList>
    </citation>
    <scope>NUCLEOTIDE SEQUENCE [LARGE SCALE GENOMIC DNA]</scope>
    <source>
        <strain evidence="14 15">DSM 14828</strain>
    </source>
</reference>
<dbReference type="AlphaFoldDB" id="A0A1M4ZFH4"/>
<dbReference type="Gene3D" id="1.20.120.350">
    <property type="entry name" value="Voltage-gated potassium channels. Chain C"/>
    <property type="match status" value="1"/>
</dbReference>
<dbReference type="GO" id="GO:0001508">
    <property type="term" value="P:action potential"/>
    <property type="evidence" value="ECO:0007669"/>
    <property type="project" value="TreeGrafter"/>
</dbReference>
<feature type="transmembrane region" description="Helical" evidence="12">
    <location>
        <begin position="20"/>
        <end position="38"/>
    </location>
</feature>
<keyword evidence="2" id="KW-0813">Transport</keyword>
<keyword evidence="15" id="KW-1185">Reference proteome</keyword>
<keyword evidence="8 12" id="KW-1133">Transmembrane helix</keyword>